<proteinExistence type="predicted"/>
<dbReference type="SUPFAM" id="SSF82153">
    <property type="entry name" value="FAS1 domain"/>
    <property type="match status" value="1"/>
</dbReference>
<dbReference type="GO" id="GO:0005615">
    <property type="term" value="C:extracellular space"/>
    <property type="evidence" value="ECO:0007669"/>
    <property type="project" value="TreeGrafter"/>
</dbReference>
<feature type="domain" description="FAS1" evidence="1">
    <location>
        <begin position="46"/>
        <end position="172"/>
    </location>
</feature>
<reference evidence="2 3" key="1">
    <citation type="journal article" date="2012" name="Science">
        <title>The Paleozoic origin of enzymatic lignin decomposition reconstructed from 31 fungal genomes.</title>
        <authorList>
            <person name="Floudas D."/>
            <person name="Binder M."/>
            <person name="Riley R."/>
            <person name="Barry K."/>
            <person name="Blanchette R.A."/>
            <person name="Henrissat B."/>
            <person name="Martinez A.T."/>
            <person name="Otillar R."/>
            <person name="Spatafora J.W."/>
            <person name="Yadav J.S."/>
            <person name="Aerts A."/>
            <person name="Benoit I."/>
            <person name="Boyd A."/>
            <person name="Carlson A."/>
            <person name="Copeland A."/>
            <person name="Coutinho P.M."/>
            <person name="de Vries R.P."/>
            <person name="Ferreira P."/>
            <person name="Findley K."/>
            <person name="Foster B."/>
            <person name="Gaskell J."/>
            <person name="Glotzer D."/>
            <person name="Gorecki P."/>
            <person name="Heitman J."/>
            <person name="Hesse C."/>
            <person name="Hori C."/>
            <person name="Igarashi K."/>
            <person name="Jurgens J.A."/>
            <person name="Kallen N."/>
            <person name="Kersten P."/>
            <person name="Kohler A."/>
            <person name="Kuees U."/>
            <person name="Kumar T.K.A."/>
            <person name="Kuo A."/>
            <person name="LaButti K."/>
            <person name="Larrondo L.F."/>
            <person name="Lindquist E."/>
            <person name="Ling A."/>
            <person name="Lombard V."/>
            <person name="Lucas S."/>
            <person name="Lundell T."/>
            <person name="Martin R."/>
            <person name="McLaughlin D.J."/>
            <person name="Morgenstern I."/>
            <person name="Morin E."/>
            <person name="Murat C."/>
            <person name="Nagy L.G."/>
            <person name="Nolan M."/>
            <person name="Ohm R.A."/>
            <person name="Patyshakuliyeva A."/>
            <person name="Rokas A."/>
            <person name="Ruiz-Duenas F.J."/>
            <person name="Sabat G."/>
            <person name="Salamov A."/>
            <person name="Samejima M."/>
            <person name="Schmutz J."/>
            <person name="Slot J.C."/>
            <person name="St John F."/>
            <person name="Stenlid J."/>
            <person name="Sun H."/>
            <person name="Sun S."/>
            <person name="Syed K."/>
            <person name="Tsang A."/>
            <person name="Wiebenga A."/>
            <person name="Young D."/>
            <person name="Pisabarro A."/>
            <person name="Eastwood D.C."/>
            <person name="Martin F."/>
            <person name="Cullen D."/>
            <person name="Grigoriev I.V."/>
            <person name="Hibbett D.S."/>
        </authorList>
    </citation>
    <scope>NUCLEOTIDE SEQUENCE [LARGE SCALE GENOMIC DNA]</scope>
    <source>
        <strain evidence="2 3">ATCC 11539</strain>
    </source>
</reference>
<name>S7PYL2_GLOTA</name>
<dbReference type="InterPro" id="IPR036378">
    <property type="entry name" value="FAS1_dom_sf"/>
</dbReference>
<dbReference type="OrthoDB" id="286301at2759"/>
<dbReference type="GeneID" id="19309722"/>
<dbReference type="HOGENOM" id="CLU_1304985_0_0_1"/>
<dbReference type="Proteomes" id="UP000030669">
    <property type="component" value="Unassembled WGS sequence"/>
</dbReference>
<accession>S7PYL2</accession>
<gene>
    <name evidence="2" type="ORF">GLOTRDRAFT_95438</name>
</gene>
<dbReference type="RefSeq" id="XP_007868848.1">
    <property type="nucleotide sequence ID" value="XM_007870657.1"/>
</dbReference>
<dbReference type="KEGG" id="gtr:GLOTRDRAFT_95438"/>
<dbReference type="Gene3D" id="2.30.180.10">
    <property type="entry name" value="FAS1 domain"/>
    <property type="match status" value="1"/>
</dbReference>
<dbReference type="Pfam" id="PF02469">
    <property type="entry name" value="Fasciclin"/>
    <property type="match status" value="1"/>
</dbReference>
<keyword evidence="3" id="KW-1185">Reference proteome</keyword>
<dbReference type="AlphaFoldDB" id="S7PYL2"/>
<protein>
    <submittedName>
        <fullName evidence="2">FAS1 domain-containing protein</fullName>
    </submittedName>
</protein>
<sequence>MTVVADAKIHIPNQSSDIVINKTDALHIPLTDTSYGYAVINDLLSVPVGLTDTLKSQNITTFQSSASTSNVLDTLTGQHGVTVLVPTDTAFANANATLSRLNTTQLAGVLSSHVLNGTFYSTSLGAAQFNMAGQSLSFNGNSVSLPGGNTAKIVTSDVLTANGVVHVIDTVLLNDRLKASLKKYNASGGIRESKWTAALLSLLLCMCMIAQ</sequence>
<evidence type="ECO:0000259" key="1">
    <source>
        <dbReference type="PROSITE" id="PS50213"/>
    </source>
</evidence>
<dbReference type="PANTHER" id="PTHR10900:SF77">
    <property type="entry name" value="FI19380P1"/>
    <property type="match status" value="1"/>
</dbReference>
<dbReference type="InterPro" id="IPR050904">
    <property type="entry name" value="Adhesion/Biosynth-related"/>
</dbReference>
<dbReference type="PROSITE" id="PS50213">
    <property type="entry name" value="FAS1"/>
    <property type="match status" value="1"/>
</dbReference>
<dbReference type="PANTHER" id="PTHR10900">
    <property type="entry name" value="PERIOSTIN-RELATED"/>
    <property type="match status" value="1"/>
</dbReference>
<evidence type="ECO:0000313" key="3">
    <source>
        <dbReference type="Proteomes" id="UP000030669"/>
    </source>
</evidence>
<organism evidence="2 3">
    <name type="scientific">Gloeophyllum trabeum (strain ATCC 11539 / FP-39264 / Madison 617)</name>
    <name type="common">Brown rot fungus</name>
    <dbReference type="NCBI Taxonomy" id="670483"/>
    <lineage>
        <taxon>Eukaryota</taxon>
        <taxon>Fungi</taxon>
        <taxon>Dikarya</taxon>
        <taxon>Basidiomycota</taxon>
        <taxon>Agaricomycotina</taxon>
        <taxon>Agaricomycetes</taxon>
        <taxon>Gloeophyllales</taxon>
        <taxon>Gloeophyllaceae</taxon>
        <taxon>Gloeophyllum</taxon>
    </lineage>
</organism>
<dbReference type="InterPro" id="IPR000782">
    <property type="entry name" value="FAS1_domain"/>
</dbReference>
<dbReference type="SMART" id="SM00554">
    <property type="entry name" value="FAS1"/>
    <property type="match status" value="1"/>
</dbReference>
<dbReference type="EMBL" id="KB469307">
    <property type="protein sequence ID" value="EPQ52543.1"/>
    <property type="molecule type" value="Genomic_DNA"/>
</dbReference>
<evidence type="ECO:0000313" key="2">
    <source>
        <dbReference type="EMBL" id="EPQ52543.1"/>
    </source>
</evidence>